<dbReference type="SUPFAM" id="SSF52540">
    <property type="entry name" value="P-loop containing nucleoside triphosphate hydrolases"/>
    <property type="match status" value="1"/>
</dbReference>
<keyword evidence="5" id="KW-0067">ATP-binding</keyword>
<dbReference type="eggNOG" id="COG1132">
    <property type="taxonomic scope" value="Bacteria"/>
</dbReference>
<feature type="domain" description="ABC transporter" evidence="10">
    <location>
        <begin position="359"/>
        <end position="595"/>
    </location>
</feature>
<comment type="subcellular location">
    <subcellularLocation>
        <location evidence="1">Cell membrane</location>
        <topology evidence="1">Multi-pass membrane protein</topology>
    </subcellularLocation>
</comment>
<dbReference type="Pfam" id="PF00664">
    <property type="entry name" value="ABC_membrane"/>
    <property type="match status" value="1"/>
</dbReference>
<dbReference type="AlphaFoldDB" id="I0K4I8"/>
<dbReference type="PANTHER" id="PTHR43394">
    <property type="entry name" value="ATP-DEPENDENT PERMEASE MDL1, MITOCHONDRIAL"/>
    <property type="match status" value="1"/>
</dbReference>
<accession>I0K4I8</accession>
<keyword evidence="4" id="KW-0547">Nucleotide-binding</keyword>
<comment type="similarity">
    <text evidence="2">Belongs to the ABC transporter superfamily. ABCB family. Multidrug resistance exporter (TC 3.A.1.201) subfamily.</text>
</comment>
<evidence type="ECO:0000313" key="12">
    <source>
        <dbReference type="EMBL" id="CCG99041.1"/>
    </source>
</evidence>
<reference evidence="12 13" key="1">
    <citation type="journal article" date="2012" name="J. Bacteriol.">
        <title>Genome Sequence of Fibrella aestuarina BUZ 2T, a Filamentous Marine Bacterium.</title>
        <authorList>
            <person name="Filippini M."/>
            <person name="Qi W."/>
            <person name="Blom J."/>
            <person name="Goesmann A."/>
            <person name="Smits T.H."/>
            <person name="Bagheri H.C."/>
        </authorList>
    </citation>
    <scope>NUCLEOTIDE SEQUENCE [LARGE SCALE GENOMIC DNA]</scope>
    <source>
        <strain evidence="13">BUZ 2T</strain>
    </source>
</reference>
<evidence type="ECO:0000256" key="2">
    <source>
        <dbReference type="ARBA" id="ARBA00007577"/>
    </source>
</evidence>
<evidence type="ECO:0000256" key="5">
    <source>
        <dbReference type="ARBA" id="ARBA00022840"/>
    </source>
</evidence>
<dbReference type="KEGG" id="fae:FAES_1030"/>
<dbReference type="Gene3D" id="3.40.50.300">
    <property type="entry name" value="P-loop containing nucleotide triphosphate hydrolases"/>
    <property type="match status" value="1"/>
</dbReference>
<dbReference type="PROSITE" id="PS50893">
    <property type="entry name" value="ABC_TRANSPORTER_2"/>
    <property type="match status" value="1"/>
</dbReference>
<name>I0K4I8_9BACT</name>
<feature type="transmembrane region" description="Helical" evidence="9">
    <location>
        <begin position="264"/>
        <end position="283"/>
    </location>
</feature>
<dbReference type="EMBL" id="HE796683">
    <property type="protein sequence ID" value="CCG99041.1"/>
    <property type="molecule type" value="Genomic_DNA"/>
</dbReference>
<dbReference type="InterPro" id="IPR039421">
    <property type="entry name" value="Type_1_exporter"/>
</dbReference>
<dbReference type="GO" id="GO:0015421">
    <property type="term" value="F:ABC-type oligopeptide transporter activity"/>
    <property type="evidence" value="ECO:0007669"/>
    <property type="project" value="TreeGrafter"/>
</dbReference>
<sequence length="608" mass="67063">MAKRGRNFGEETPEEDKKKITGDSLKRTLRMFRFVRPYRTQFVLMCVFLALSTASTLVFPALIGQVTKVIEGKSPFTLNQVIGLFGGVLVLQAIFSFFRIYFSAQVSERAMADVRRAVYAKIITLPIPFMEKRRVGELTSRLSADVSQLQDVLSITLAEFFRQIATLLGGTAFILYVSWKLTLFMLGTFPVIVVAAIVFGRFIRKLSKESQDQLAAASVIVEETLQSINVVKAFTNERFEIGRYSGALVKMVNTALRTAKFRGLFVSFVITTMFGAIMAIVWYGGNLVQSKEIAFADLLSFIFYTAFIGGSVAGMGDMYAQIQRTIGASERILDILDEESEVDVEQPQPVLAAPITGDVAFADVTFSYPARPDVEVLKGISLRVDSGKKIALVGQSGAGKSTIVQLLMRYYPLAGGQITIDGRPINTIDVTTLRQHIAVVPQEVMLFGGTIEENIRYGKPNATETDVRDAARRANALGFIESFPEGMQTIVGERGVKLSGGQRQRIAIARAILKDPAILILDEATSSLDAESERLVQEALNELMQNRTTLIIAHRLATIRSVDQIYVLRDGLIAEQGTHDQLTNVPDGLYANLVKLQFENVNNVINGH</sequence>
<dbReference type="GO" id="GO:0090374">
    <property type="term" value="P:oligopeptide export from mitochondrion"/>
    <property type="evidence" value="ECO:0007669"/>
    <property type="project" value="TreeGrafter"/>
</dbReference>
<evidence type="ECO:0000256" key="3">
    <source>
        <dbReference type="ARBA" id="ARBA00022692"/>
    </source>
</evidence>
<protein>
    <submittedName>
        <fullName evidence="12">ABC transporter related protein</fullName>
    </submittedName>
</protein>
<dbReference type="CDD" id="cd03249">
    <property type="entry name" value="ABC_MTABC3_MDL1_MDL2"/>
    <property type="match status" value="1"/>
</dbReference>
<dbReference type="GO" id="GO:0005524">
    <property type="term" value="F:ATP binding"/>
    <property type="evidence" value="ECO:0007669"/>
    <property type="project" value="UniProtKB-KW"/>
</dbReference>
<evidence type="ECO:0000256" key="8">
    <source>
        <dbReference type="SAM" id="MobiDB-lite"/>
    </source>
</evidence>
<dbReference type="InterPro" id="IPR017871">
    <property type="entry name" value="ABC_transporter-like_CS"/>
</dbReference>
<dbReference type="SUPFAM" id="SSF90123">
    <property type="entry name" value="ABC transporter transmembrane region"/>
    <property type="match status" value="1"/>
</dbReference>
<keyword evidence="6 9" id="KW-1133">Transmembrane helix</keyword>
<dbReference type="PROSITE" id="PS00211">
    <property type="entry name" value="ABC_TRANSPORTER_1"/>
    <property type="match status" value="1"/>
</dbReference>
<dbReference type="PROSITE" id="PS50929">
    <property type="entry name" value="ABC_TM1F"/>
    <property type="match status" value="1"/>
</dbReference>
<keyword evidence="3 9" id="KW-0812">Transmembrane</keyword>
<evidence type="ECO:0000256" key="1">
    <source>
        <dbReference type="ARBA" id="ARBA00004651"/>
    </source>
</evidence>
<dbReference type="InterPro" id="IPR027417">
    <property type="entry name" value="P-loop_NTPase"/>
</dbReference>
<evidence type="ECO:0000256" key="9">
    <source>
        <dbReference type="SAM" id="Phobius"/>
    </source>
</evidence>
<evidence type="ECO:0000256" key="6">
    <source>
        <dbReference type="ARBA" id="ARBA00022989"/>
    </source>
</evidence>
<dbReference type="SMART" id="SM00382">
    <property type="entry name" value="AAA"/>
    <property type="match status" value="1"/>
</dbReference>
<feature type="transmembrane region" description="Helical" evidence="9">
    <location>
        <begin position="42"/>
        <end position="62"/>
    </location>
</feature>
<dbReference type="OrthoDB" id="9769115at2"/>
<evidence type="ECO:0000256" key="4">
    <source>
        <dbReference type="ARBA" id="ARBA00022741"/>
    </source>
</evidence>
<keyword evidence="13" id="KW-1185">Reference proteome</keyword>
<evidence type="ECO:0000259" key="11">
    <source>
        <dbReference type="PROSITE" id="PS50929"/>
    </source>
</evidence>
<feature type="transmembrane region" description="Helical" evidence="9">
    <location>
        <begin position="82"/>
        <end position="102"/>
    </location>
</feature>
<feature type="region of interest" description="Disordered" evidence="8">
    <location>
        <begin position="1"/>
        <end position="20"/>
    </location>
</feature>
<dbReference type="HOGENOM" id="CLU_000604_84_3_10"/>
<proteinExistence type="inferred from homology"/>
<keyword evidence="7 9" id="KW-0472">Membrane</keyword>
<dbReference type="Gene3D" id="1.20.1560.10">
    <property type="entry name" value="ABC transporter type 1, transmembrane domain"/>
    <property type="match status" value="1"/>
</dbReference>
<dbReference type="PATRIC" id="fig|1166018.3.peg.2750"/>
<gene>
    <name evidence="12" type="ORF">FAES_1030</name>
</gene>
<dbReference type="GO" id="GO:0016887">
    <property type="term" value="F:ATP hydrolysis activity"/>
    <property type="evidence" value="ECO:0007669"/>
    <property type="project" value="InterPro"/>
</dbReference>
<feature type="transmembrane region" description="Helical" evidence="9">
    <location>
        <begin position="160"/>
        <end position="177"/>
    </location>
</feature>
<dbReference type="STRING" id="1166018.FAES_1030"/>
<evidence type="ECO:0000259" key="10">
    <source>
        <dbReference type="PROSITE" id="PS50893"/>
    </source>
</evidence>
<feature type="domain" description="ABC transmembrane type-1" evidence="11">
    <location>
        <begin position="43"/>
        <end position="324"/>
    </location>
</feature>
<dbReference type="CDD" id="cd18576">
    <property type="entry name" value="ABC_6TM_bac_exporter_ABCB8_10_like"/>
    <property type="match status" value="1"/>
</dbReference>
<dbReference type="InterPro" id="IPR036640">
    <property type="entry name" value="ABC1_TM_sf"/>
</dbReference>
<dbReference type="GO" id="GO:0005886">
    <property type="term" value="C:plasma membrane"/>
    <property type="evidence" value="ECO:0007669"/>
    <property type="project" value="UniProtKB-SubCell"/>
</dbReference>
<dbReference type="RefSeq" id="WP_015330141.1">
    <property type="nucleotide sequence ID" value="NC_020054.1"/>
</dbReference>
<dbReference type="InterPro" id="IPR003593">
    <property type="entry name" value="AAA+_ATPase"/>
</dbReference>
<evidence type="ECO:0000256" key="7">
    <source>
        <dbReference type="ARBA" id="ARBA00023136"/>
    </source>
</evidence>
<dbReference type="FunFam" id="3.40.50.300:FF:000251">
    <property type="entry name" value="ABC transporter B family member 19"/>
    <property type="match status" value="1"/>
</dbReference>
<evidence type="ECO:0000313" key="13">
    <source>
        <dbReference type="Proteomes" id="UP000011058"/>
    </source>
</evidence>
<dbReference type="Pfam" id="PF00005">
    <property type="entry name" value="ABC_tran"/>
    <property type="match status" value="1"/>
</dbReference>
<dbReference type="PANTHER" id="PTHR43394:SF1">
    <property type="entry name" value="ATP-BINDING CASSETTE SUB-FAMILY B MEMBER 10, MITOCHONDRIAL"/>
    <property type="match status" value="1"/>
</dbReference>
<feature type="transmembrane region" description="Helical" evidence="9">
    <location>
        <begin position="295"/>
        <end position="315"/>
    </location>
</feature>
<dbReference type="Proteomes" id="UP000011058">
    <property type="component" value="Chromosome"/>
</dbReference>
<dbReference type="InterPro" id="IPR011527">
    <property type="entry name" value="ABC1_TM_dom"/>
</dbReference>
<feature type="transmembrane region" description="Helical" evidence="9">
    <location>
        <begin position="183"/>
        <end position="203"/>
    </location>
</feature>
<dbReference type="InterPro" id="IPR003439">
    <property type="entry name" value="ABC_transporter-like_ATP-bd"/>
</dbReference>
<organism evidence="12 13">
    <name type="scientific">Fibrella aestuarina BUZ 2</name>
    <dbReference type="NCBI Taxonomy" id="1166018"/>
    <lineage>
        <taxon>Bacteria</taxon>
        <taxon>Pseudomonadati</taxon>
        <taxon>Bacteroidota</taxon>
        <taxon>Cytophagia</taxon>
        <taxon>Cytophagales</taxon>
        <taxon>Spirosomataceae</taxon>
        <taxon>Fibrella</taxon>
    </lineage>
</organism>